<dbReference type="InterPro" id="IPR010998">
    <property type="entry name" value="Integrase_recombinase_N"/>
</dbReference>
<evidence type="ECO:0000256" key="2">
    <source>
        <dbReference type="ARBA" id="ARBA00023125"/>
    </source>
</evidence>
<reference evidence="7 8" key="1">
    <citation type="submission" date="2022-05" db="EMBL/GenBank/DDBJ databases">
        <title>Genome Sequencing of Bee-Associated Microbes.</title>
        <authorList>
            <person name="Dunlap C."/>
        </authorList>
    </citation>
    <scope>NUCLEOTIDE SEQUENCE [LARGE SCALE GENOMIC DNA]</scope>
    <source>
        <strain evidence="7 8">NRRL B-04010</strain>
    </source>
</reference>
<dbReference type="InterPro" id="IPR013762">
    <property type="entry name" value="Integrase-like_cat_sf"/>
</dbReference>
<keyword evidence="2 4" id="KW-0238">DNA-binding</keyword>
<dbReference type="SUPFAM" id="SSF56349">
    <property type="entry name" value="DNA breaking-rejoining enzymes"/>
    <property type="match status" value="1"/>
</dbReference>
<dbReference type="PROSITE" id="PS51900">
    <property type="entry name" value="CB"/>
    <property type="match status" value="1"/>
</dbReference>
<dbReference type="Proteomes" id="UP001527181">
    <property type="component" value="Unassembled WGS sequence"/>
</dbReference>
<dbReference type="PROSITE" id="PS51898">
    <property type="entry name" value="TYR_RECOMBINASE"/>
    <property type="match status" value="1"/>
</dbReference>
<dbReference type="InterPro" id="IPR011010">
    <property type="entry name" value="DNA_brk_join_enz"/>
</dbReference>
<evidence type="ECO:0000313" key="7">
    <source>
        <dbReference type="EMBL" id="MCY9763247.1"/>
    </source>
</evidence>
<gene>
    <name evidence="7" type="ORF">M5X12_22190</name>
</gene>
<dbReference type="PANTHER" id="PTHR30349">
    <property type="entry name" value="PHAGE INTEGRASE-RELATED"/>
    <property type="match status" value="1"/>
</dbReference>
<evidence type="ECO:0000313" key="8">
    <source>
        <dbReference type="Proteomes" id="UP001527181"/>
    </source>
</evidence>
<organism evidence="7 8">
    <name type="scientific">Paenibacillus alvei</name>
    <name type="common">Bacillus alvei</name>
    <dbReference type="NCBI Taxonomy" id="44250"/>
    <lineage>
        <taxon>Bacteria</taxon>
        <taxon>Bacillati</taxon>
        <taxon>Bacillota</taxon>
        <taxon>Bacilli</taxon>
        <taxon>Bacillales</taxon>
        <taxon>Paenibacillaceae</taxon>
        <taxon>Paenibacillus</taxon>
    </lineage>
</organism>
<evidence type="ECO:0000256" key="3">
    <source>
        <dbReference type="ARBA" id="ARBA00023172"/>
    </source>
</evidence>
<proteinExistence type="inferred from homology"/>
<name>A0ABT4H2P9_PAEAL</name>
<feature type="domain" description="Core-binding (CB)" evidence="6">
    <location>
        <begin position="1"/>
        <end position="92"/>
    </location>
</feature>
<sequence>MEERYRAWLRQNGKRENTINSYCLIASHFNIWFRQQYGTDLNEISVQVVEAWRIYLLNAAYTKRKNSPPKQYSINTIKTYMKAINPFLEYLHTTHRISVNPSDELSPLRELKPEATIRWLNETERETLMFYFEQANDLESSWIFTRNRAIVFLSLYSGLKKSQIVRLEKRDLFFDTGHIALRSDGGTREIEMTASLKIALLDWIGERGEQDTDQLFLSIRGTPITGNTVRRVYEKISKITKIPNLTPQVIRHTFATNHIEEGMKLSQVADLLGLSNMNYIREYVKNR</sequence>
<dbReference type="Gene3D" id="1.10.150.130">
    <property type="match status" value="1"/>
</dbReference>
<comment type="similarity">
    <text evidence="1">Belongs to the 'phage' integrase family.</text>
</comment>
<evidence type="ECO:0000259" key="5">
    <source>
        <dbReference type="PROSITE" id="PS51898"/>
    </source>
</evidence>
<evidence type="ECO:0000256" key="1">
    <source>
        <dbReference type="ARBA" id="ARBA00008857"/>
    </source>
</evidence>
<accession>A0ABT4H2P9</accession>
<dbReference type="InterPro" id="IPR050090">
    <property type="entry name" value="Tyrosine_recombinase_XerCD"/>
</dbReference>
<dbReference type="PANTHER" id="PTHR30349:SF41">
    <property type="entry name" value="INTEGRASE_RECOMBINASE PROTEIN MJ0367-RELATED"/>
    <property type="match status" value="1"/>
</dbReference>
<dbReference type="Gene3D" id="1.10.443.10">
    <property type="entry name" value="Intergrase catalytic core"/>
    <property type="match status" value="1"/>
</dbReference>
<evidence type="ECO:0000256" key="4">
    <source>
        <dbReference type="PROSITE-ProRule" id="PRU01248"/>
    </source>
</evidence>
<dbReference type="Pfam" id="PF00589">
    <property type="entry name" value="Phage_integrase"/>
    <property type="match status" value="1"/>
</dbReference>
<dbReference type="InterPro" id="IPR044068">
    <property type="entry name" value="CB"/>
</dbReference>
<dbReference type="EMBL" id="JAMDNP010000050">
    <property type="protein sequence ID" value="MCY9763247.1"/>
    <property type="molecule type" value="Genomic_DNA"/>
</dbReference>
<keyword evidence="3" id="KW-0233">DNA recombination</keyword>
<feature type="domain" description="Tyr recombinase" evidence="5">
    <location>
        <begin position="115"/>
        <end position="287"/>
    </location>
</feature>
<dbReference type="RefSeq" id="WP_268600140.1">
    <property type="nucleotide sequence ID" value="NZ_JAMDNP010000050.1"/>
</dbReference>
<keyword evidence="8" id="KW-1185">Reference proteome</keyword>
<comment type="caution">
    <text evidence="7">The sequence shown here is derived from an EMBL/GenBank/DDBJ whole genome shotgun (WGS) entry which is preliminary data.</text>
</comment>
<evidence type="ECO:0000259" key="6">
    <source>
        <dbReference type="PROSITE" id="PS51900"/>
    </source>
</evidence>
<dbReference type="CDD" id="cd00397">
    <property type="entry name" value="DNA_BRE_C"/>
    <property type="match status" value="1"/>
</dbReference>
<dbReference type="InterPro" id="IPR002104">
    <property type="entry name" value="Integrase_catalytic"/>
</dbReference>
<protein>
    <submittedName>
        <fullName evidence="7">Tyrosine-type recombinase/integrase</fullName>
    </submittedName>
</protein>